<keyword evidence="18" id="KW-0460">Magnesium</keyword>
<feature type="transmembrane region" description="Helical" evidence="19">
    <location>
        <begin position="49"/>
        <end position="71"/>
    </location>
</feature>
<keyword evidence="14" id="KW-1208">Phospholipid metabolism</keyword>
<evidence type="ECO:0000256" key="9">
    <source>
        <dbReference type="ARBA" id="ARBA00022840"/>
    </source>
</evidence>
<evidence type="ECO:0000256" key="3">
    <source>
        <dbReference type="ARBA" id="ARBA00022475"/>
    </source>
</evidence>
<evidence type="ECO:0000256" key="11">
    <source>
        <dbReference type="ARBA" id="ARBA00023098"/>
    </source>
</evidence>
<comment type="caution">
    <text evidence="20">The sequence shown here is derived from an EMBL/GenBank/DDBJ whole genome shotgun (WGS) entry which is preliminary data.</text>
</comment>
<gene>
    <name evidence="20" type="ORF">FHP08_05150</name>
</gene>
<evidence type="ECO:0000256" key="2">
    <source>
        <dbReference type="ARBA" id="ARBA00005967"/>
    </source>
</evidence>
<dbReference type="AlphaFoldDB" id="A0A5C8P2M6"/>
<dbReference type="EMBL" id="VDUY01000002">
    <property type="protein sequence ID" value="TXL67413.1"/>
    <property type="molecule type" value="Genomic_DNA"/>
</dbReference>
<protein>
    <submittedName>
        <fullName evidence="20">Diacylglycerol kinase</fullName>
    </submittedName>
</protein>
<feature type="binding site" evidence="17">
    <location>
        <position position="24"/>
    </location>
    <ligand>
        <name>ATP</name>
        <dbReference type="ChEBI" id="CHEBI:30616"/>
    </ligand>
</feature>
<comment type="subcellular location">
    <subcellularLocation>
        <location evidence="1">Cell membrane</location>
        <topology evidence="1">Multi-pass membrane protein</topology>
    </subcellularLocation>
</comment>
<evidence type="ECO:0000256" key="12">
    <source>
        <dbReference type="ARBA" id="ARBA00023136"/>
    </source>
</evidence>
<evidence type="ECO:0000256" key="10">
    <source>
        <dbReference type="ARBA" id="ARBA00022989"/>
    </source>
</evidence>
<dbReference type="GO" id="GO:0005524">
    <property type="term" value="F:ATP binding"/>
    <property type="evidence" value="ECO:0007669"/>
    <property type="project" value="UniProtKB-KW"/>
</dbReference>
<keyword evidence="5" id="KW-0808">Transferase</keyword>
<evidence type="ECO:0000256" key="13">
    <source>
        <dbReference type="ARBA" id="ARBA00023209"/>
    </source>
</evidence>
<feature type="transmembrane region" description="Helical" evidence="19">
    <location>
        <begin position="92"/>
        <end position="113"/>
    </location>
</feature>
<keyword evidence="9 17" id="KW-0067">ATP-binding</keyword>
<evidence type="ECO:0000256" key="16">
    <source>
        <dbReference type="PIRSR" id="PIRSR600829-2"/>
    </source>
</evidence>
<dbReference type="InterPro" id="IPR000829">
    <property type="entry name" value="DAGK"/>
</dbReference>
<keyword evidence="3" id="KW-1003">Cell membrane</keyword>
<dbReference type="Proteomes" id="UP000321548">
    <property type="component" value="Unassembled WGS sequence"/>
</dbReference>
<proteinExistence type="inferred from homology"/>
<comment type="similarity">
    <text evidence="2">Belongs to the bacterial diacylglycerol kinase family.</text>
</comment>
<dbReference type="OrthoDB" id="9796011at2"/>
<feature type="binding site" evidence="16">
    <location>
        <position position="65"/>
    </location>
    <ligand>
        <name>substrate</name>
    </ligand>
</feature>
<feature type="binding site" evidence="18">
    <location>
        <position position="72"/>
    </location>
    <ligand>
        <name>a divalent metal cation</name>
        <dbReference type="ChEBI" id="CHEBI:60240"/>
    </ligand>
</feature>
<keyword evidence="8 20" id="KW-0418">Kinase</keyword>
<evidence type="ECO:0000256" key="4">
    <source>
        <dbReference type="ARBA" id="ARBA00022516"/>
    </source>
</evidence>
<feature type="transmembrane region" description="Helical" evidence="19">
    <location>
        <begin position="27"/>
        <end position="43"/>
    </location>
</feature>
<dbReference type="GO" id="GO:0008654">
    <property type="term" value="P:phospholipid biosynthetic process"/>
    <property type="evidence" value="ECO:0007669"/>
    <property type="project" value="UniProtKB-KW"/>
</dbReference>
<feature type="binding site" evidence="17">
    <location>
        <begin position="90"/>
        <end position="91"/>
    </location>
    <ligand>
        <name>ATP</name>
        <dbReference type="ChEBI" id="CHEBI:30616"/>
    </ligand>
</feature>
<dbReference type="Gene3D" id="1.10.287.3610">
    <property type="match status" value="1"/>
</dbReference>
<keyword evidence="11" id="KW-0443">Lipid metabolism</keyword>
<evidence type="ECO:0000256" key="1">
    <source>
        <dbReference type="ARBA" id="ARBA00004651"/>
    </source>
</evidence>
<accession>A0A5C8P2M6</accession>
<keyword evidence="12 19" id="KW-0472">Membrane</keyword>
<feature type="binding site" evidence="17">
    <location>
        <position position="72"/>
    </location>
    <ligand>
        <name>ATP</name>
        <dbReference type="ChEBI" id="CHEBI:30616"/>
    </ligand>
</feature>
<reference evidence="20 21" key="1">
    <citation type="submission" date="2019-06" db="EMBL/GenBank/DDBJ databases">
        <title>Quisquiliibacterium sp. nov., isolated from a maize field.</title>
        <authorList>
            <person name="Lin S.-Y."/>
            <person name="Tsai C.-F."/>
            <person name="Young C.-C."/>
        </authorList>
    </citation>
    <scope>NUCLEOTIDE SEQUENCE [LARGE SCALE GENOMIC DNA]</scope>
    <source>
        <strain evidence="20 21">CC-CFT501</strain>
    </source>
</reference>
<feature type="active site" description="Proton acceptor" evidence="15">
    <location>
        <position position="65"/>
    </location>
</feature>
<dbReference type="GO" id="GO:0046872">
    <property type="term" value="F:metal ion binding"/>
    <property type="evidence" value="ECO:0007669"/>
    <property type="project" value="UniProtKB-KW"/>
</dbReference>
<name>A0A5C8P2M6_9BURK</name>
<evidence type="ECO:0000256" key="7">
    <source>
        <dbReference type="ARBA" id="ARBA00022741"/>
    </source>
</evidence>
<dbReference type="PANTHER" id="PTHR34299:SF1">
    <property type="entry name" value="DIACYLGLYCEROL KINASE"/>
    <property type="match status" value="1"/>
</dbReference>
<comment type="cofactor">
    <cofactor evidence="18">
        <name>Mg(2+)</name>
        <dbReference type="ChEBI" id="CHEBI:18420"/>
    </cofactor>
    <text evidence="18">Mn(2+), Zn(2+), Cd(2+) and Co(2+) support activity to lesser extents.</text>
</comment>
<evidence type="ECO:0000256" key="8">
    <source>
        <dbReference type="ARBA" id="ARBA00022777"/>
    </source>
</evidence>
<keyword evidence="18" id="KW-0479">Metal-binding</keyword>
<dbReference type="CDD" id="cd14263">
    <property type="entry name" value="DAGK_IM_like"/>
    <property type="match status" value="1"/>
</dbReference>
<evidence type="ECO:0000313" key="20">
    <source>
        <dbReference type="EMBL" id="TXL67413.1"/>
    </source>
</evidence>
<keyword evidence="10 19" id="KW-1133">Transmembrane helix</keyword>
<evidence type="ECO:0000256" key="14">
    <source>
        <dbReference type="ARBA" id="ARBA00023264"/>
    </source>
</evidence>
<dbReference type="GO" id="GO:0016301">
    <property type="term" value="F:kinase activity"/>
    <property type="evidence" value="ECO:0007669"/>
    <property type="project" value="UniProtKB-KW"/>
</dbReference>
<evidence type="ECO:0000256" key="19">
    <source>
        <dbReference type="SAM" id="Phobius"/>
    </source>
</evidence>
<evidence type="ECO:0000256" key="18">
    <source>
        <dbReference type="PIRSR" id="PIRSR600829-4"/>
    </source>
</evidence>
<keyword evidence="13" id="KW-0594">Phospholipid biosynthesis</keyword>
<keyword evidence="4" id="KW-0444">Lipid biosynthesis</keyword>
<dbReference type="Pfam" id="PF01219">
    <property type="entry name" value="DAGK_prokar"/>
    <property type="match status" value="1"/>
</dbReference>
<feature type="binding site" evidence="18">
    <location>
        <position position="24"/>
    </location>
    <ligand>
        <name>a divalent metal cation</name>
        <dbReference type="ChEBI" id="CHEBI:60240"/>
    </ligand>
</feature>
<sequence>MKGQGFGRRARFALNGLKLALARERSIRTHLLGAAAVLLVLLVTRPAPVWWAVLGLAVGLVLVAELANSALETLIDHLHPAQHPEIGAAKDIAAGAVLVASGIAVAVGLAFAFDFLRS</sequence>
<keyword evidence="7 17" id="KW-0547">Nucleotide-binding</keyword>
<dbReference type="InterPro" id="IPR036945">
    <property type="entry name" value="DAGK_sf"/>
</dbReference>
<evidence type="ECO:0000256" key="15">
    <source>
        <dbReference type="PIRSR" id="PIRSR600829-1"/>
    </source>
</evidence>
<evidence type="ECO:0000256" key="6">
    <source>
        <dbReference type="ARBA" id="ARBA00022692"/>
    </source>
</evidence>
<evidence type="ECO:0000256" key="17">
    <source>
        <dbReference type="PIRSR" id="PIRSR600829-3"/>
    </source>
</evidence>
<keyword evidence="21" id="KW-1185">Reference proteome</keyword>
<keyword evidence="6 19" id="KW-0812">Transmembrane</keyword>
<evidence type="ECO:0000313" key="21">
    <source>
        <dbReference type="Proteomes" id="UP000321548"/>
    </source>
</evidence>
<dbReference type="PANTHER" id="PTHR34299">
    <property type="entry name" value="DIACYLGLYCEROL KINASE"/>
    <property type="match status" value="1"/>
</dbReference>
<dbReference type="GO" id="GO:0005886">
    <property type="term" value="C:plasma membrane"/>
    <property type="evidence" value="ECO:0007669"/>
    <property type="project" value="UniProtKB-SubCell"/>
</dbReference>
<organism evidence="20 21">
    <name type="scientific">Zeimonas arvi</name>
    <dbReference type="NCBI Taxonomy" id="2498847"/>
    <lineage>
        <taxon>Bacteria</taxon>
        <taxon>Pseudomonadati</taxon>
        <taxon>Pseudomonadota</taxon>
        <taxon>Betaproteobacteria</taxon>
        <taxon>Burkholderiales</taxon>
        <taxon>Burkholderiaceae</taxon>
        <taxon>Zeimonas</taxon>
    </lineage>
</organism>
<evidence type="ECO:0000256" key="5">
    <source>
        <dbReference type="ARBA" id="ARBA00022679"/>
    </source>
</evidence>